<feature type="compositionally biased region" description="Acidic residues" evidence="1">
    <location>
        <begin position="92"/>
        <end position="110"/>
    </location>
</feature>
<comment type="caution">
    <text evidence="2">The sequence shown here is derived from an EMBL/GenBank/DDBJ whole genome shotgun (WGS) entry which is preliminary data.</text>
</comment>
<feature type="region of interest" description="Disordered" evidence="1">
    <location>
        <begin position="75"/>
        <end position="118"/>
    </location>
</feature>
<evidence type="ECO:0000313" key="3">
    <source>
        <dbReference type="Proteomes" id="UP001159405"/>
    </source>
</evidence>
<organism evidence="2 3">
    <name type="scientific">Porites lobata</name>
    <dbReference type="NCBI Taxonomy" id="104759"/>
    <lineage>
        <taxon>Eukaryota</taxon>
        <taxon>Metazoa</taxon>
        <taxon>Cnidaria</taxon>
        <taxon>Anthozoa</taxon>
        <taxon>Hexacorallia</taxon>
        <taxon>Scleractinia</taxon>
        <taxon>Fungiina</taxon>
        <taxon>Poritidae</taxon>
        <taxon>Porites</taxon>
    </lineage>
</organism>
<dbReference type="EMBL" id="CALNXK010000030">
    <property type="protein sequence ID" value="CAH3117148.1"/>
    <property type="molecule type" value="Genomic_DNA"/>
</dbReference>
<sequence>MVERALRIFAEQNFGKNEEYYPIYQGATREIQVLALMAKGERNVLLRPFKKNKLTILAELAAYVEESKREELQDALSRKVGKEESLELKNDGDDEDGDEDDDDDDDDDDSEPRSDIDAGFEVEGAASATIKINRELGKLELGKIDREYIRDAELRAILASTELDINIFKPYIDRKLRLITSVVYSEHFKLKGRRRLEVEGRAGVTIPIDAFLAKLKGHLKKVVIPPKLAERNNRGPVLFKCCRVVFNKQTNKLELPEGEDVGIAVHRDLEDYEAEEHKNTTVGLKEDEESDLVDFFSDEYEDSKKLERIKTSVLKPSKDRAERKARINKYLSWFEKALTQKQKTLLLEEPLNDDDCTFLRRIFLSATPDQRTVDMTKFEVEKIQGYAVIFKLLAGLSDTDWNEVEKAWAE</sequence>
<proteinExistence type="predicted"/>
<evidence type="ECO:0008006" key="4">
    <source>
        <dbReference type="Google" id="ProtNLM"/>
    </source>
</evidence>
<name>A0ABN8NU24_9CNID</name>
<gene>
    <name evidence="2" type="ORF">PLOB_00025589</name>
</gene>
<keyword evidence="3" id="KW-1185">Reference proteome</keyword>
<evidence type="ECO:0000256" key="1">
    <source>
        <dbReference type="SAM" id="MobiDB-lite"/>
    </source>
</evidence>
<protein>
    <recommendedName>
        <fullName evidence="4">SPK domain-containing protein</fullName>
    </recommendedName>
</protein>
<accession>A0ABN8NU24</accession>
<feature type="compositionally biased region" description="Basic and acidic residues" evidence="1">
    <location>
        <begin position="75"/>
        <end position="91"/>
    </location>
</feature>
<reference evidence="2 3" key="1">
    <citation type="submission" date="2022-05" db="EMBL/GenBank/DDBJ databases">
        <authorList>
            <consortium name="Genoscope - CEA"/>
            <person name="William W."/>
        </authorList>
    </citation>
    <scope>NUCLEOTIDE SEQUENCE [LARGE SCALE GENOMIC DNA]</scope>
</reference>
<evidence type="ECO:0000313" key="2">
    <source>
        <dbReference type="EMBL" id="CAH3117148.1"/>
    </source>
</evidence>
<dbReference type="Proteomes" id="UP001159405">
    <property type="component" value="Unassembled WGS sequence"/>
</dbReference>